<dbReference type="EMBL" id="BMMW01000002">
    <property type="protein sequence ID" value="GGK53601.1"/>
    <property type="molecule type" value="Genomic_DNA"/>
</dbReference>
<gene>
    <name evidence="1" type="ORF">GCM10011591_26780</name>
</gene>
<dbReference type="AlphaFoldDB" id="A0A917QJG5"/>
<name>A0A917QJG5_9NOCA</name>
<accession>A0A917QJG5</accession>
<organism evidence="1 2">
    <name type="scientific">Nocardia camponoti</name>
    <dbReference type="NCBI Taxonomy" id="1616106"/>
    <lineage>
        <taxon>Bacteria</taxon>
        <taxon>Bacillati</taxon>
        <taxon>Actinomycetota</taxon>
        <taxon>Actinomycetes</taxon>
        <taxon>Mycobacteriales</taxon>
        <taxon>Nocardiaceae</taxon>
        <taxon>Nocardia</taxon>
    </lineage>
</organism>
<evidence type="ECO:0000313" key="1">
    <source>
        <dbReference type="EMBL" id="GGK53601.1"/>
    </source>
</evidence>
<sequence length="75" mass="7694">MIGPRPVRFDSSALPPESLEQPLANDAVSSAIEAAAIVALGTNFKAIADTPGSRREQQHTCAGAGVNIHGLSGRV</sequence>
<evidence type="ECO:0000313" key="2">
    <source>
        <dbReference type="Proteomes" id="UP000612956"/>
    </source>
</evidence>
<dbReference type="Proteomes" id="UP000612956">
    <property type="component" value="Unassembled WGS sequence"/>
</dbReference>
<reference evidence="1" key="2">
    <citation type="submission" date="2020-09" db="EMBL/GenBank/DDBJ databases">
        <authorList>
            <person name="Sun Q."/>
            <person name="Zhou Y."/>
        </authorList>
    </citation>
    <scope>NUCLEOTIDE SEQUENCE</scope>
    <source>
        <strain evidence="1">CGMCC 4.7278</strain>
    </source>
</reference>
<keyword evidence="2" id="KW-1185">Reference proteome</keyword>
<reference evidence="1" key="1">
    <citation type="journal article" date="2014" name="Int. J. Syst. Evol. Microbiol.">
        <title>Complete genome sequence of Corynebacterium casei LMG S-19264T (=DSM 44701T), isolated from a smear-ripened cheese.</title>
        <authorList>
            <consortium name="US DOE Joint Genome Institute (JGI-PGF)"/>
            <person name="Walter F."/>
            <person name="Albersmeier A."/>
            <person name="Kalinowski J."/>
            <person name="Ruckert C."/>
        </authorList>
    </citation>
    <scope>NUCLEOTIDE SEQUENCE</scope>
    <source>
        <strain evidence="1">CGMCC 4.7278</strain>
    </source>
</reference>
<protein>
    <submittedName>
        <fullName evidence="1">Uncharacterized protein</fullName>
    </submittedName>
</protein>
<proteinExistence type="predicted"/>
<comment type="caution">
    <text evidence="1">The sequence shown here is derived from an EMBL/GenBank/DDBJ whole genome shotgun (WGS) entry which is preliminary data.</text>
</comment>